<evidence type="ECO:0000313" key="3">
    <source>
        <dbReference type="Proteomes" id="UP000034595"/>
    </source>
</evidence>
<feature type="transmembrane region" description="Helical" evidence="1">
    <location>
        <begin position="6"/>
        <end position="26"/>
    </location>
</feature>
<gene>
    <name evidence="2" type="ORF">UW78_C0006G0084</name>
</gene>
<reference evidence="2 3" key="1">
    <citation type="journal article" date="2015" name="Nature">
        <title>rRNA introns, odd ribosomes, and small enigmatic genomes across a large radiation of phyla.</title>
        <authorList>
            <person name="Brown C.T."/>
            <person name="Hug L.A."/>
            <person name="Thomas B.C."/>
            <person name="Sharon I."/>
            <person name="Castelle C.J."/>
            <person name="Singh A."/>
            <person name="Wilkins M.J."/>
            <person name="Williams K.H."/>
            <person name="Banfield J.F."/>
        </authorList>
    </citation>
    <scope>NUCLEOTIDE SEQUENCE [LARGE SCALE GENOMIC DNA]</scope>
</reference>
<dbReference type="InterPro" id="IPR007211">
    <property type="entry name" value="DUF378"/>
</dbReference>
<dbReference type="Proteomes" id="UP000034595">
    <property type="component" value="Unassembled WGS sequence"/>
</dbReference>
<dbReference type="AlphaFoldDB" id="A0A0G1NC12"/>
<evidence type="ECO:0008006" key="4">
    <source>
        <dbReference type="Google" id="ProtNLM"/>
    </source>
</evidence>
<dbReference type="PANTHER" id="PTHR37304:SF1">
    <property type="entry name" value="MEMBRANE PROTEIN"/>
    <property type="match status" value="1"/>
</dbReference>
<dbReference type="Pfam" id="PF04070">
    <property type="entry name" value="DUF378"/>
    <property type="match status" value="1"/>
</dbReference>
<proteinExistence type="predicted"/>
<feature type="transmembrane region" description="Helical" evidence="1">
    <location>
        <begin position="38"/>
        <end position="56"/>
    </location>
</feature>
<evidence type="ECO:0000313" key="2">
    <source>
        <dbReference type="EMBL" id="KKT81719.1"/>
    </source>
</evidence>
<dbReference type="PANTHER" id="PTHR37304">
    <property type="entry name" value="MEMBRANE PROTEIN-RELATED"/>
    <property type="match status" value="1"/>
</dbReference>
<name>A0A0G1NC12_9BACT</name>
<keyword evidence="1" id="KW-1133">Transmembrane helix</keyword>
<dbReference type="EMBL" id="LCJQ01000006">
    <property type="protein sequence ID" value="KKT81719.1"/>
    <property type="molecule type" value="Genomic_DNA"/>
</dbReference>
<protein>
    <recommendedName>
        <fullName evidence="4">DUF378 domain-containing protein</fullName>
    </recommendedName>
</protein>
<accession>A0A0G1NC12</accession>
<keyword evidence="1" id="KW-0472">Membrane</keyword>
<keyword evidence="1" id="KW-0812">Transmembrane</keyword>
<sequence>MKILHIIAFILLVVGGLNWGLVAIGYNVVDMILGAGSIAGKVVYALVGLSAIYFAVTHSSECKTCTVQTM</sequence>
<comment type="caution">
    <text evidence="2">The sequence shown here is derived from an EMBL/GenBank/DDBJ whole genome shotgun (WGS) entry which is preliminary data.</text>
</comment>
<organism evidence="2 3">
    <name type="scientific">Candidatus Azambacteria bacterium GW2011_GWA1_44_9</name>
    <dbReference type="NCBI Taxonomy" id="1618610"/>
    <lineage>
        <taxon>Bacteria</taxon>
        <taxon>Candidatus Azamiibacteriota</taxon>
    </lineage>
</organism>
<evidence type="ECO:0000256" key="1">
    <source>
        <dbReference type="SAM" id="Phobius"/>
    </source>
</evidence>